<evidence type="ECO:0000256" key="1">
    <source>
        <dbReference type="SAM" id="SignalP"/>
    </source>
</evidence>
<feature type="signal peptide" evidence="1">
    <location>
        <begin position="1"/>
        <end position="28"/>
    </location>
</feature>
<evidence type="ECO:0000313" key="2">
    <source>
        <dbReference type="EMBL" id="CDH50603.1"/>
    </source>
</evidence>
<sequence length="98" mass="11037">MQILVIIKATYHVVNLLLVLVCVFGVSSEDDQVTLDISNQASVPCKPSHGGDLTASLKTWDNLLHDLHNEIPTEHQQAMGYYLQWIKTRIPSRLDIIL</sequence>
<evidence type="ECO:0000313" key="3">
    <source>
        <dbReference type="Proteomes" id="UP000027586"/>
    </source>
</evidence>
<keyword evidence="3" id="KW-1185">Reference proteome</keyword>
<protein>
    <submittedName>
        <fullName evidence="2">Uncharacterized protein</fullName>
    </submittedName>
</protein>
<reference evidence="2" key="1">
    <citation type="submission" date="2013-08" db="EMBL/GenBank/DDBJ databases">
        <title>Gene expansion shapes genome architecture in the human pathogen Lichtheimia corymbifera: an evolutionary genomics analysis in the ancient terrestrial Mucorales (Mucoromycotina).</title>
        <authorList>
            <person name="Schwartze V.U."/>
            <person name="Winter S."/>
            <person name="Shelest E."/>
            <person name="Marcet-Houben M."/>
            <person name="Horn F."/>
            <person name="Wehner S."/>
            <person name="Hoffmann K."/>
            <person name="Riege K."/>
            <person name="Sammeth M."/>
            <person name="Nowrousian M."/>
            <person name="Valiante V."/>
            <person name="Linde J."/>
            <person name="Jacobsen I.D."/>
            <person name="Marz M."/>
            <person name="Brakhage A.A."/>
            <person name="Gabaldon T."/>
            <person name="Bocker S."/>
            <person name="Voigt K."/>
        </authorList>
    </citation>
    <scope>NUCLEOTIDE SEQUENCE [LARGE SCALE GENOMIC DNA]</scope>
    <source>
        <strain evidence="2">FSU 9682</strain>
    </source>
</reference>
<dbReference type="AlphaFoldDB" id="A0A068RKC5"/>
<name>A0A068RKC5_9FUNG</name>
<organism evidence="2 3">
    <name type="scientific">Lichtheimia corymbifera JMRC:FSU:9682</name>
    <dbReference type="NCBI Taxonomy" id="1263082"/>
    <lineage>
        <taxon>Eukaryota</taxon>
        <taxon>Fungi</taxon>
        <taxon>Fungi incertae sedis</taxon>
        <taxon>Mucoromycota</taxon>
        <taxon>Mucoromycotina</taxon>
        <taxon>Mucoromycetes</taxon>
        <taxon>Mucorales</taxon>
        <taxon>Lichtheimiaceae</taxon>
        <taxon>Lichtheimia</taxon>
    </lineage>
</organism>
<gene>
    <name evidence="2" type="ORF">LCOR_02313.1</name>
</gene>
<feature type="chain" id="PRO_5001654918" evidence="1">
    <location>
        <begin position="29"/>
        <end position="98"/>
    </location>
</feature>
<dbReference type="EMBL" id="CBTN010000007">
    <property type="protein sequence ID" value="CDH50603.1"/>
    <property type="molecule type" value="Genomic_DNA"/>
</dbReference>
<dbReference type="Proteomes" id="UP000027586">
    <property type="component" value="Unassembled WGS sequence"/>
</dbReference>
<dbReference type="VEuPathDB" id="FungiDB:LCOR_02313.1"/>
<dbReference type="OrthoDB" id="10249433at2759"/>
<accession>A0A068RKC5</accession>
<comment type="caution">
    <text evidence="2">The sequence shown here is derived from an EMBL/GenBank/DDBJ whole genome shotgun (WGS) entry which is preliminary data.</text>
</comment>
<proteinExistence type="predicted"/>
<keyword evidence="1" id="KW-0732">Signal</keyword>